<proteinExistence type="predicted"/>
<protein>
    <submittedName>
        <fullName evidence="1">Uncharacterized protein</fullName>
    </submittedName>
</protein>
<dbReference type="Proteomes" id="UP001626549">
    <property type="component" value="Chromosome"/>
</dbReference>
<sequence length="368" mass="40254">MLACEAQDTSLETNIVESRTITVGTGLSFRYAGGFRIQSGTFGSSRSGFSTGPIGIGTDGIWIAGHSHHFSVAKFDVPELKISNEVKDLPIARNTKPYVKISPAKWDKTRMIAGLYDDGEKLFVTTTEYYDADGNNKRDIAIVNRDNSQLGFFSARDNARSAGWMGEIPQGWQARLGGTHFLGHASNFPINLRLSLGPSLYVWDGTPTNAARAKALMVFPQPHSLGSFGREPGAANPLFNQLSYVATAFIVGNDYVAVGRTGGLRTGIGYKVKQDNGKTCNGHCPYGADDWDNYYWKFAIDEILDANNPHDARPYEYGPLTLETGGALITGAAYKDRTLYLATSGDWHQSKFESNPVIFVHKIVDANF</sequence>
<gene>
    <name evidence="1" type="ORF">R0137_06970</name>
</gene>
<name>A0ABZ0IGN3_9GAMM</name>
<accession>A0ABZ0IGN3</accession>
<dbReference type="RefSeq" id="WP_407329617.1">
    <property type="nucleotide sequence ID" value="NZ_CP136865.1"/>
</dbReference>
<evidence type="ECO:0000313" key="1">
    <source>
        <dbReference type="EMBL" id="WOJ98305.1"/>
    </source>
</evidence>
<organism evidence="1 2">
    <name type="scientific">Congregibacter brevis</name>
    <dbReference type="NCBI Taxonomy" id="3081201"/>
    <lineage>
        <taxon>Bacteria</taxon>
        <taxon>Pseudomonadati</taxon>
        <taxon>Pseudomonadota</taxon>
        <taxon>Gammaproteobacteria</taxon>
        <taxon>Cellvibrionales</taxon>
        <taxon>Halieaceae</taxon>
        <taxon>Congregibacter</taxon>
    </lineage>
</organism>
<evidence type="ECO:0000313" key="2">
    <source>
        <dbReference type="Proteomes" id="UP001626549"/>
    </source>
</evidence>
<dbReference type="EMBL" id="CP136865">
    <property type="protein sequence ID" value="WOJ98305.1"/>
    <property type="molecule type" value="Genomic_DNA"/>
</dbReference>
<keyword evidence="2" id="KW-1185">Reference proteome</keyword>
<reference evidence="1 2" key="1">
    <citation type="submission" date="2023-10" db="EMBL/GenBank/DDBJ databases">
        <title>Two novel species belonging to the OM43/NOR5 clade.</title>
        <authorList>
            <person name="Park M."/>
        </authorList>
    </citation>
    <scope>NUCLEOTIDE SEQUENCE [LARGE SCALE GENOMIC DNA]</scope>
    <source>
        <strain evidence="1 2">IMCC45268</strain>
    </source>
</reference>